<organism evidence="1 2">
    <name type="scientific">Rotaria sordida</name>
    <dbReference type="NCBI Taxonomy" id="392033"/>
    <lineage>
        <taxon>Eukaryota</taxon>
        <taxon>Metazoa</taxon>
        <taxon>Spiralia</taxon>
        <taxon>Gnathifera</taxon>
        <taxon>Rotifera</taxon>
        <taxon>Eurotatoria</taxon>
        <taxon>Bdelloidea</taxon>
        <taxon>Philodinida</taxon>
        <taxon>Philodinidae</taxon>
        <taxon>Rotaria</taxon>
    </lineage>
</organism>
<sequence>TETNTTIIYSLTIENPKDGWEGFLIQVNFPGPDSIALELTTGTQIIPDNYPTSDCHDIQCW</sequence>
<dbReference type="EMBL" id="CAJOBE010021219">
    <property type="protein sequence ID" value="CAF4242392.1"/>
    <property type="molecule type" value="Genomic_DNA"/>
</dbReference>
<feature type="non-terminal residue" evidence="1">
    <location>
        <position position="1"/>
    </location>
</feature>
<protein>
    <submittedName>
        <fullName evidence="1">Uncharacterized protein</fullName>
    </submittedName>
</protein>
<accession>A0A820E888</accession>
<evidence type="ECO:0000313" key="2">
    <source>
        <dbReference type="Proteomes" id="UP000663874"/>
    </source>
</evidence>
<dbReference type="AlphaFoldDB" id="A0A820E888"/>
<reference evidence="1" key="1">
    <citation type="submission" date="2021-02" db="EMBL/GenBank/DDBJ databases">
        <authorList>
            <person name="Nowell W R."/>
        </authorList>
    </citation>
    <scope>NUCLEOTIDE SEQUENCE</scope>
</reference>
<comment type="caution">
    <text evidence="1">The sequence shown here is derived from an EMBL/GenBank/DDBJ whole genome shotgun (WGS) entry which is preliminary data.</text>
</comment>
<proteinExistence type="predicted"/>
<gene>
    <name evidence="1" type="ORF">FNK824_LOCUS38228</name>
</gene>
<evidence type="ECO:0000313" key="1">
    <source>
        <dbReference type="EMBL" id="CAF4242392.1"/>
    </source>
</evidence>
<name>A0A820E888_9BILA</name>
<dbReference type="Proteomes" id="UP000663874">
    <property type="component" value="Unassembled WGS sequence"/>
</dbReference>